<evidence type="ECO:0008006" key="3">
    <source>
        <dbReference type="Google" id="ProtNLM"/>
    </source>
</evidence>
<comment type="caution">
    <text evidence="1">The sequence shown here is derived from an EMBL/GenBank/DDBJ whole genome shotgun (WGS) entry which is preliminary data.</text>
</comment>
<proteinExistence type="predicted"/>
<sequence length="103" mass="11750">MPSSKHKKRVAADMVFLKEDVRGVKQRHDDPLVIMLTIEGFDTRRILVDNGSSTDIIYLSAFQLLRMDPKRFHPFESPLVSFNGDRVYLKGIVTLTVTVGLYP</sequence>
<evidence type="ECO:0000313" key="2">
    <source>
        <dbReference type="Proteomes" id="UP001324115"/>
    </source>
</evidence>
<gene>
    <name evidence="1" type="ORF">RGQ29_008356</name>
</gene>
<accession>A0AAN7E015</accession>
<evidence type="ECO:0000313" key="1">
    <source>
        <dbReference type="EMBL" id="KAK4559072.1"/>
    </source>
</evidence>
<dbReference type="AlphaFoldDB" id="A0AAN7E015"/>
<organism evidence="1 2">
    <name type="scientific">Quercus rubra</name>
    <name type="common">Northern red oak</name>
    <name type="synonym">Quercus borealis</name>
    <dbReference type="NCBI Taxonomy" id="3512"/>
    <lineage>
        <taxon>Eukaryota</taxon>
        <taxon>Viridiplantae</taxon>
        <taxon>Streptophyta</taxon>
        <taxon>Embryophyta</taxon>
        <taxon>Tracheophyta</taxon>
        <taxon>Spermatophyta</taxon>
        <taxon>Magnoliopsida</taxon>
        <taxon>eudicotyledons</taxon>
        <taxon>Gunneridae</taxon>
        <taxon>Pentapetalae</taxon>
        <taxon>rosids</taxon>
        <taxon>fabids</taxon>
        <taxon>Fagales</taxon>
        <taxon>Fagaceae</taxon>
        <taxon>Quercus</taxon>
    </lineage>
</organism>
<dbReference type="Proteomes" id="UP001324115">
    <property type="component" value="Unassembled WGS sequence"/>
</dbReference>
<reference evidence="1 2" key="1">
    <citation type="journal article" date="2023" name="G3 (Bethesda)">
        <title>A haplotype-resolved chromosome-scale genome for Quercus rubra L. provides insights into the genetics of adaptive traits for red oak species.</title>
        <authorList>
            <person name="Kapoor B."/>
            <person name="Jenkins J."/>
            <person name="Schmutz J."/>
            <person name="Zhebentyayeva T."/>
            <person name="Kuelheim C."/>
            <person name="Coggeshall M."/>
            <person name="Heim C."/>
            <person name="Lasky J.R."/>
            <person name="Leites L."/>
            <person name="Islam-Faridi N."/>
            <person name="Romero-Severson J."/>
            <person name="DeLeo V.L."/>
            <person name="Lucas S.M."/>
            <person name="Lazic D."/>
            <person name="Gailing O."/>
            <person name="Carlson J."/>
            <person name="Staton M."/>
        </authorList>
    </citation>
    <scope>NUCLEOTIDE SEQUENCE [LARGE SCALE GENOMIC DNA]</scope>
    <source>
        <strain evidence="1">Pseudo-F2</strain>
    </source>
</reference>
<name>A0AAN7E015_QUERU</name>
<dbReference type="EMBL" id="JAXUIC010000012">
    <property type="protein sequence ID" value="KAK4559072.1"/>
    <property type="molecule type" value="Genomic_DNA"/>
</dbReference>
<keyword evidence="2" id="KW-1185">Reference proteome</keyword>
<protein>
    <recommendedName>
        <fullName evidence="3">Gag-pol polyprotein</fullName>
    </recommendedName>
</protein>
<dbReference type="PANTHER" id="PTHR33240:SF15">
    <property type="entry name" value="GAG-PRO-LIKE PROTEIN"/>
    <property type="match status" value="1"/>
</dbReference>
<dbReference type="PANTHER" id="PTHR33240">
    <property type="entry name" value="OS08G0508500 PROTEIN"/>
    <property type="match status" value="1"/>
</dbReference>